<dbReference type="Pfam" id="PF00012">
    <property type="entry name" value="HSP70"/>
    <property type="match status" value="1"/>
</dbReference>
<evidence type="ECO:0000313" key="4">
    <source>
        <dbReference type="EMBL" id="JAD63164.1"/>
    </source>
</evidence>
<keyword evidence="1 3" id="KW-0547">Nucleotide-binding</keyword>
<dbReference type="SUPFAM" id="SSF53067">
    <property type="entry name" value="Actin-like ATPase domain"/>
    <property type="match status" value="2"/>
</dbReference>
<dbReference type="Gene3D" id="3.30.420.40">
    <property type="match status" value="2"/>
</dbReference>
<protein>
    <submittedName>
        <fullName evidence="4">Similar to Heat shock 70 kDa protein, mitochondrial</fullName>
    </submittedName>
</protein>
<accession>A0A0A9BGU4</accession>
<dbReference type="GO" id="GO:0140662">
    <property type="term" value="F:ATP-dependent protein folding chaperone"/>
    <property type="evidence" value="ECO:0007669"/>
    <property type="project" value="InterPro"/>
</dbReference>
<sequence length="582" mass="65140">MGSATFRPCWWTCCSWRSCKASNVSTAFRCYLQCKKKLLGKQFDDYDIQTMRKRVHFSIIEGPKGEPWVEIQGMKFSPVDITNVIFAKLKDIVLMNQFHHKLEVVISVPVFFTEQQKEDIRSAGKRAGLNVLELIDETRAAALSSTTIKEGFVVVFGMGAGSYSVAILRVFGTKFEIKTQLGDTSVGGDQFDDILVDYFVTQINKLHSVDIREDKHAMVILSEAVEQAKVKLSSQPEVAVSIPYFTSSAQGPVHLDITVSRPQFEQLVSNLIEQIQDKCHIILKEARITGNDIGKIVFAGGMTRVPKIRETIYQVFGKHQTATVDPEEAVVIGSAIQAALVVEERREMSKDMIPLSIGIECAQGIFTRVIPRHTTLPTKRMVKIPSWCDQGECLRIRIFVGDHVLAEHNTHLGEVELISNRNCQGCVDFELTFEVDKDLVVKVSAKNADDQLEAADDVMEALKPFPVYEMVIDEKLVSKHSVNNAVRKALLDWPIYTAEINANLRNLARFTINTLSDVLSVRKDELPKDLCEDALTAVADLQMALFGDVTLLKDKVFCAKSIESTLLEWRPPSESREGDLLA</sequence>
<evidence type="ECO:0000256" key="2">
    <source>
        <dbReference type="ARBA" id="ARBA00022840"/>
    </source>
</evidence>
<name>A0A0A9BGU4_ARUDO</name>
<dbReference type="AlphaFoldDB" id="A0A0A9BGU4"/>
<dbReference type="InterPro" id="IPR013126">
    <property type="entry name" value="Hsp_70_fam"/>
</dbReference>
<dbReference type="GO" id="GO:0005524">
    <property type="term" value="F:ATP binding"/>
    <property type="evidence" value="ECO:0007669"/>
    <property type="project" value="UniProtKB-KW"/>
</dbReference>
<dbReference type="Gene3D" id="3.90.640.10">
    <property type="entry name" value="Actin, Chain A, domain 4"/>
    <property type="match status" value="1"/>
</dbReference>
<dbReference type="PROSITE" id="PS01036">
    <property type="entry name" value="HSP70_3"/>
    <property type="match status" value="1"/>
</dbReference>
<keyword evidence="4" id="KW-0346">Stress response</keyword>
<comment type="similarity">
    <text evidence="3">Belongs to the heat shock protein 70 family.</text>
</comment>
<dbReference type="SUPFAM" id="SSF100920">
    <property type="entry name" value="Heat shock protein 70kD (HSP70), peptide-binding domain"/>
    <property type="match status" value="1"/>
</dbReference>
<dbReference type="FunFam" id="3.90.640.10:FF:000003">
    <property type="entry name" value="Molecular chaperone DnaK"/>
    <property type="match status" value="1"/>
</dbReference>
<dbReference type="InterPro" id="IPR018181">
    <property type="entry name" value="Heat_shock_70_CS"/>
</dbReference>
<proteinExistence type="inferred from homology"/>
<reference evidence="4" key="2">
    <citation type="journal article" date="2015" name="Data Brief">
        <title>Shoot transcriptome of the giant reed, Arundo donax.</title>
        <authorList>
            <person name="Barrero R.A."/>
            <person name="Guerrero F.D."/>
            <person name="Moolhuijzen P."/>
            <person name="Goolsby J.A."/>
            <person name="Tidwell J."/>
            <person name="Bellgard S.E."/>
            <person name="Bellgard M.I."/>
        </authorList>
    </citation>
    <scope>NUCLEOTIDE SEQUENCE</scope>
    <source>
        <tissue evidence="4">Shoot tissue taken approximately 20 cm above the soil surface</tissue>
    </source>
</reference>
<dbReference type="InterPro" id="IPR029047">
    <property type="entry name" value="HSP70_peptide-bd_sf"/>
</dbReference>
<dbReference type="PRINTS" id="PR00301">
    <property type="entry name" value="HEATSHOCK70"/>
</dbReference>
<dbReference type="PANTHER" id="PTHR19375">
    <property type="entry name" value="HEAT SHOCK PROTEIN 70KDA"/>
    <property type="match status" value="1"/>
</dbReference>
<dbReference type="Gene3D" id="2.60.34.10">
    <property type="entry name" value="Substrate Binding Domain Of DNAk, Chain A, domain 1"/>
    <property type="match status" value="1"/>
</dbReference>
<reference evidence="4" key="1">
    <citation type="submission" date="2014-09" db="EMBL/GenBank/DDBJ databases">
        <authorList>
            <person name="Magalhaes I.L.F."/>
            <person name="Oliveira U."/>
            <person name="Santos F.R."/>
            <person name="Vidigal T.H.D.A."/>
            <person name="Brescovit A.D."/>
            <person name="Santos A.J."/>
        </authorList>
    </citation>
    <scope>NUCLEOTIDE SEQUENCE</scope>
    <source>
        <tissue evidence="4">Shoot tissue taken approximately 20 cm above the soil surface</tissue>
    </source>
</reference>
<evidence type="ECO:0000256" key="1">
    <source>
        <dbReference type="ARBA" id="ARBA00022741"/>
    </source>
</evidence>
<keyword evidence="2 3" id="KW-0067">ATP-binding</keyword>
<evidence type="ECO:0000256" key="3">
    <source>
        <dbReference type="RuleBase" id="RU003322"/>
    </source>
</evidence>
<dbReference type="EMBL" id="GBRH01234731">
    <property type="protein sequence ID" value="JAD63164.1"/>
    <property type="molecule type" value="Transcribed_RNA"/>
</dbReference>
<organism evidence="4">
    <name type="scientific">Arundo donax</name>
    <name type="common">Giant reed</name>
    <name type="synonym">Donax arundinaceus</name>
    <dbReference type="NCBI Taxonomy" id="35708"/>
    <lineage>
        <taxon>Eukaryota</taxon>
        <taxon>Viridiplantae</taxon>
        <taxon>Streptophyta</taxon>
        <taxon>Embryophyta</taxon>
        <taxon>Tracheophyta</taxon>
        <taxon>Spermatophyta</taxon>
        <taxon>Magnoliopsida</taxon>
        <taxon>Liliopsida</taxon>
        <taxon>Poales</taxon>
        <taxon>Poaceae</taxon>
        <taxon>PACMAD clade</taxon>
        <taxon>Arundinoideae</taxon>
        <taxon>Arundineae</taxon>
        <taxon>Arundo</taxon>
    </lineage>
</organism>
<dbReference type="InterPro" id="IPR043129">
    <property type="entry name" value="ATPase_NBD"/>
</dbReference>